<protein>
    <submittedName>
        <fullName evidence="3">Uncharacterized protein</fullName>
    </submittedName>
</protein>
<dbReference type="EMBL" id="JAHBMH010000044">
    <property type="protein sequence ID" value="KAK1936157.1"/>
    <property type="molecule type" value="Genomic_DNA"/>
</dbReference>
<accession>A0AAD9LHW5</accession>
<sequence>MSVRYPASDADGISSKTTGGAEMAVHMSMKRSGVSRSDVGLESSLMKRRSPPVGYSHDIGENVKLPLFSEGSELQKLDCDRQNNDIFNFKDCICESVTDLRSFYPLKNVTNVAIVGSLAYCSRVHLVKIFAQSDIRVVSNLTVANCVILGWWIEHDTFMSISAKNTYIITEEDILNVFPPEIKTNCRHLKFQTRRKVWEYDQCKNGMLFKDALRPNYIANIAGHQDAFNSIYTFIRRNVLGCISNNSSSLSTIIKDEKVCVLIYPPGCGLRIGVELICRALGLYCIYADLGSTSDRITANSNLMSINIFHMENIDASTLEQIVRENRSAIVLVEDCDKRFMAFRRSKPSTLLGSRGIMFSNVPGWIRSMAACITIPPTPDPACRTLVNYLIQDILGEALIPDVQVETFLEMGRTHNAYVDLERLVNNVNFYTGATKALSELYREDPLEVSESVNTGNALHGYDNSLEAVESEYQLISCAPVMPDYYSSCDIEIESVITDDVYTPEDGYYCFLSDTSFITLEMEKLYRSAKSLERQNRKEHVELMRLRRKLALVTCEPCEGYSAHNYCFPI</sequence>
<gene>
    <name evidence="3" type="ORF">X943_001754</name>
</gene>
<keyword evidence="1" id="KW-0175">Coiled coil</keyword>
<keyword evidence="4" id="KW-1185">Reference proteome</keyword>
<name>A0AAD9LHW5_BABDI</name>
<evidence type="ECO:0000256" key="1">
    <source>
        <dbReference type="SAM" id="Coils"/>
    </source>
</evidence>
<evidence type="ECO:0000313" key="4">
    <source>
        <dbReference type="Proteomes" id="UP001195914"/>
    </source>
</evidence>
<dbReference type="AlphaFoldDB" id="A0AAD9LHW5"/>
<proteinExistence type="predicted"/>
<reference evidence="3" key="2">
    <citation type="submission" date="2021-05" db="EMBL/GenBank/DDBJ databases">
        <authorList>
            <person name="Pain A."/>
        </authorList>
    </citation>
    <scope>NUCLEOTIDE SEQUENCE</scope>
    <source>
        <strain evidence="3">1802A</strain>
    </source>
</reference>
<organism evidence="3 4">
    <name type="scientific">Babesia divergens</name>
    <dbReference type="NCBI Taxonomy" id="32595"/>
    <lineage>
        <taxon>Eukaryota</taxon>
        <taxon>Sar</taxon>
        <taxon>Alveolata</taxon>
        <taxon>Apicomplexa</taxon>
        <taxon>Aconoidasida</taxon>
        <taxon>Piroplasmida</taxon>
        <taxon>Babesiidae</taxon>
        <taxon>Babesia</taxon>
    </lineage>
</organism>
<feature type="coiled-coil region" evidence="1">
    <location>
        <begin position="522"/>
        <end position="549"/>
    </location>
</feature>
<feature type="region of interest" description="Disordered" evidence="2">
    <location>
        <begin position="1"/>
        <end position="20"/>
    </location>
</feature>
<reference evidence="3" key="1">
    <citation type="journal article" date="2014" name="Nucleic Acids Res.">
        <title>The evolutionary dynamics of variant antigen genes in Babesia reveal a history of genomic innovation underlying host-parasite interaction.</title>
        <authorList>
            <person name="Jackson A.P."/>
            <person name="Otto T.D."/>
            <person name="Darby A."/>
            <person name="Ramaprasad A."/>
            <person name="Xia D."/>
            <person name="Echaide I.E."/>
            <person name="Farber M."/>
            <person name="Gahlot S."/>
            <person name="Gamble J."/>
            <person name="Gupta D."/>
            <person name="Gupta Y."/>
            <person name="Jackson L."/>
            <person name="Malandrin L."/>
            <person name="Malas T.B."/>
            <person name="Moussa E."/>
            <person name="Nair M."/>
            <person name="Reid A.J."/>
            <person name="Sanders M."/>
            <person name="Sharma J."/>
            <person name="Tracey A."/>
            <person name="Quail M.A."/>
            <person name="Weir W."/>
            <person name="Wastling J.M."/>
            <person name="Hall N."/>
            <person name="Willadsen P."/>
            <person name="Lingelbach K."/>
            <person name="Shiels B."/>
            <person name="Tait A."/>
            <person name="Berriman M."/>
            <person name="Allred D.R."/>
            <person name="Pain A."/>
        </authorList>
    </citation>
    <scope>NUCLEOTIDE SEQUENCE</scope>
    <source>
        <strain evidence="3">1802A</strain>
    </source>
</reference>
<comment type="caution">
    <text evidence="3">The sequence shown here is derived from an EMBL/GenBank/DDBJ whole genome shotgun (WGS) entry which is preliminary data.</text>
</comment>
<dbReference type="Proteomes" id="UP001195914">
    <property type="component" value="Unassembled WGS sequence"/>
</dbReference>
<evidence type="ECO:0000256" key="2">
    <source>
        <dbReference type="SAM" id="MobiDB-lite"/>
    </source>
</evidence>
<evidence type="ECO:0000313" key="3">
    <source>
        <dbReference type="EMBL" id="KAK1936157.1"/>
    </source>
</evidence>